<proteinExistence type="predicted"/>
<protein>
    <recommendedName>
        <fullName evidence="1">Transposable element P transposase-like GTP-binding insertion domain-containing protein</fullName>
    </recommendedName>
</protein>
<name>A0A7D9EGW6_PARCT</name>
<dbReference type="Proteomes" id="UP001152795">
    <property type="component" value="Unassembled WGS sequence"/>
</dbReference>
<dbReference type="AlphaFoldDB" id="A0A7D9EGW6"/>
<keyword evidence="3" id="KW-1185">Reference proteome</keyword>
<gene>
    <name evidence="2" type="ORF">PACLA_8A023592</name>
</gene>
<evidence type="ECO:0000313" key="2">
    <source>
        <dbReference type="EMBL" id="CAB4008060.1"/>
    </source>
</evidence>
<dbReference type="InterPro" id="IPR048366">
    <property type="entry name" value="TNP-like_GBD"/>
</dbReference>
<reference evidence="2" key="1">
    <citation type="submission" date="2020-04" db="EMBL/GenBank/DDBJ databases">
        <authorList>
            <person name="Alioto T."/>
            <person name="Alioto T."/>
            <person name="Gomez Garrido J."/>
        </authorList>
    </citation>
    <scope>NUCLEOTIDE SEQUENCE</scope>
    <source>
        <strain evidence="2">A484AB</strain>
    </source>
</reference>
<accession>A0A7D9EGW6</accession>
<sequence>MKVKLAVQVLSRTVSTCLLESDDPSVAGTAMFCQMVNDLFDCLNDRLLKEHQLKRNDCIKPYDSPDDECLVWMKNTFLQYLEDWKESVAKRKGSYTTERFMEDVLEDYFGHHRTLGVRSDNSSAEQFRCNDRTLAAQRDIDPSVSGNTGGRYGKDKWYTVSDEPLKGLDHGQFQPKFYMWHDTLRVRVLADYLSFNSHAL</sequence>
<dbReference type="EMBL" id="CACRXK020006007">
    <property type="protein sequence ID" value="CAB4008060.1"/>
    <property type="molecule type" value="Genomic_DNA"/>
</dbReference>
<comment type="caution">
    <text evidence="2">The sequence shown here is derived from an EMBL/GenBank/DDBJ whole genome shotgun (WGS) entry which is preliminary data.</text>
</comment>
<evidence type="ECO:0000259" key="1">
    <source>
        <dbReference type="Pfam" id="PF21788"/>
    </source>
</evidence>
<organism evidence="2 3">
    <name type="scientific">Paramuricea clavata</name>
    <name type="common">Red gorgonian</name>
    <name type="synonym">Violescent sea-whip</name>
    <dbReference type="NCBI Taxonomy" id="317549"/>
    <lineage>
        <taxon>Eukaryota</taxon>
        <taxon>Metazoa</taxon>
        <taxon>Cnidaria</taxon>
        <taxon>Anthozoa</taxon>
        <taxon>Octocorallia</taxon>
        <taxon>Malacalcyonacea</taxon>
        <taxon>Plexauridae</taxon>
        <taxon>Paramuricea</taxon>
    </lineage>
</organism>
<evidence type="ECO:0000313" key="3">
    <source>
        <dbReference type="Proteomes" id="UP001152795"/>
    </source>
</evidence>
<dbReference type="Pfam" id="PF21788">
    <property type="entry name" value="TNP-like_GBD"/>
    <property type="match status" value="1"/>
</dbReference>
<feature type="domain" description="Transposable element P transposase-like GTP-binding insertion" evidence="1">
    <location>
        <begin position="1"/>
        <end position="55"/>
    </location>
</feature>